<dbReference type="GO" id="GO:0003677">
    <property type="term" value="F:DNA binding"/>
    <property type="evidence" value="ECO:0007669"/>
    <property type="project" value="UniProtKB-KW"/>
</dbReference>
<dbReference type="EMBL" id="AP023343">
    <property type="protein sequence ID" value="BCI90244.1"/>
    <property type="molecule type" value="Genomic_DNA"/>
</dbReference>
<dbReference type="AlphaFoldDB" id="A0A7G1IIH0"/>
<evidence type="ECO:0000313" key="6">
    <source>
        <dbReference type="EMBL" id="BCI90244.1"/>
    </source>
</evidence>
<dbReference type="InterPro" id="IPR011991">
    <property type="entry name" value="ArsR-like_HTH"/>
</dbReference>
<keyword evidence="7" id="KW-1185">Reference proteome</keyword>
<sequence length="133" mass="14756">MLNRAAMVEAMADPTRRSIVAFLCERPAAVGAIADALPVSRPAVSQHLKVLKDVGLVAVRSVGTRRIYAVQPDALAAVRDWFNDFWQQSLIAFRLAAESTSDQPADGDRRSAPNHPRRTNDFESRNRHRANVH</sequence>
<dbReference type="InterPro" id="IPR036390">
    <property type="entry name" value="WH_DNA-bd_sf"/>
</dbReference>
<dbReference type="InterPro" id="IPR051081">
    <property type="entry name" value="HTH_MetalResp_TranReg"/>
</dbReference>
<accession>A0A7G1IIH0</accession>
<dbReference type="PROSITE" id="PS50987">
    <property type="entry name" value="HTH_ARSR_2"/>
    <property type="match status" value="1"/>
</dbReference>
<dbReference type="PRINTS" id="PR00778">
    <property type="entry name" value="HTHARSR"/>
</dbReference>
<organism evidence="6 7">
    <name type="scientific">Mycobacterium kansasii</name>
    <dbReference type="NCBI Taxonomy" id="1768"/>
    <lineage>
        <taxon>Bacteria</taxon>
        <taxon>Bacillati</taxon>
        <taxon>Actinomycetota</taxon>
        <taxon>Actinomycetes</taxon>
        <taxon>Mycobacteriales</taxon>
        <taxon>Mycobacteriaceae</taxon>
        <taxon>Mycobacterium</taxon>
    </lineage>
</organism>
<dbReference type="InterPro" id="IPR001845">
    <property type="entry name" value="HTH_ArsR_DNA-bd_dom"/>
</dbReference>
<dbReference type="PANTHER" id="PTHR33154:SF33">
    <property type="entry name" value="TRANSCRIPTIONAL REPRESSOR SDPR"/>
    <property type="match status" value="1"/>
</dbReference>
<proteinExistence type="predicted"/>
<evidence type="ECO:0000259" key="5">
    <source>
        <dbReference type="PROSITE" id="PS50987"/>
    </source>
</evidence>
<dbReference type="CDD" id="cd00090">
    <property type="entry name" value="HTH_ARSR"/>
    <property type="match status" value="1"/>
</dbReference>
<keyword evidence="2" id="KW-0238">DNA-binding</keyword>
<dbReference type="InterPro" id="IPR036388">
    <property type="entry name" value="WH-like_DNA-bd_sf"/>
</dbReference>
<dbReference type="Gene3D" id="1.10.10.10">
    <property type="entry name" value="Winged helix-like DNA-binding domain superfamily/Winged helix DNA-binding domain"/>
    <property type="match status" value="1"/>
</dbReference>
<evidence type="ECO:0000256" key="2">
    <source>
        <dbReference type="ARBA" id="ARBA00023125"/>
    </source>
</evidence>
<reference evidence="6 7" key="1">
    <citation type="submission" date="2020-07" db="EMBL/GenBank/DDBJ databases">
        <title>Mycobacterium kansasii (former subtype) with zoonotic potential isolated from diseased indoor pet cat, Japan.</title>
        <authorList>
            <person name="Fukano H."/>
            <person name="Terazono T."/>
            <person name="Hoshino Y."/>
        </authorList>
    </citation>
    <scope>NUCLEOTIDE SEQUENCE [LARGE SCALE GENOMIC DNA]</scope>
    <source>
        <strain evidence="6 7">Kuro-I</strain>
    </source>
</reference>
<feature type="domain" description="HTH arsR-type" evidence="5">
    <location>
        <begin position="1"/>
        <end position="90"/>
    </location>
</feature>
<name>A0A7G1IIH0_MYCKA</name>
<keyword evidence="1" id="KW-0805">Transcription regulation</keyword>
<dbReference type="SMART" id="SM00418">
    <property type="entry name" value="HTH_ARSR"/>
    <property type="match status" value="1"/>
</dbReference>
<dbReference type="NCBIfam" id="NF033788">
    <property type="entry name" value="HTH_metalloreg"/>
    <property type="match status" value="1"/>
</dbReference>
<dbReference type="Proteomes" id="UP000516380">
    <property type="component" value="Chromosome"/>
</dbReference>
<dbReference type="SUPFAM" id="SSF46785">
    <property type="entry name" value="Winged helix' DNA-binding domain"/>
    <property type="match status" value="1"/>
</dbReference>
<dbReference type="Pfam" id="PF01022">
    <property type="entry name" value="HTH_5"/>
    <property type="match status" value="1"/>
</dbReference>
<evidence type="ECO:0000256" key="3">
    <source>
        <dbReference type="ARBA" id="ARBA00023163"/>
    </source>
</evidence>
<evidence type="ECO:0000313" key="7">
    <source>
        <dbReference type="Proteomes" id="UP000516380"/>
    </source>
</evidence>
<dbReference type="GO" id="GO:0003700">
    <property type="term" value="F:DNA-binding transcription factor activity"/>
    <property type="evidence" value="ECO:0007669"/>
    <property type="project" value="InterPro"/>
</dbReference>
<dbReference type="PANTHER" id="PTHR33154">
    <property type="entry name" value="TRANSCRIPTIONAL REGULATOR, ARSR FAMILY"/>
    <property type="match status" value="1"/>
</dbReference>
<protein>
    <recommendedName>
        <fullName evidence="5">HTH arsR-type domain-containing protein</fullName>
    </recommendedName>
</protein>
<keyword evidence="3" id="KW-0804">Transcription</keyword>
<feature type="region of interest" description="Disordered" evidence="4">
    <location>
        <begin position="98"/>
        <end position="133"/>
    </location>
</feature>
<gene>
    <name evidence="6" type="ORF">NIIDMKKI_54500</name>
</gene>
<evidence type="ECO:0000256" key="4">
    <source>
        <dbReference type="SAM" id="MobiDB-lite"/>
    </source>
</evidence>
<evidence type="ECO:0000256" key="1">
    <source>
        <dbReference type="ARBA" id="ARBA00023015"/>
    </source>
</evidence>